<sequence length="148" mass="17314">MWKTLFAKSPHYDGIRPFNIYFMRLIYILMVFVLGLDVWGHILTYEGVWEENEAMAWSVWAAFSVLALVGIFRPVHMIPVLLLEIVYKLIWLVLVAYPLWQADRLVGSGLEETTFAFILVILPILAIPWRYVFNRYIYTTKETQPSPG</sequence>
<evidence type="ECO:0000313" key="2">
    <source>
        <dbReference type="EMBL" id="TMP38147.1"/>
    </source>
</evidence>
<gene>
    <name evidence="2" type="ORF">CWB98_07460</name>
</gene>
<keyword evidence="1" id="KW-1133">Transmembrane helix</keyword>
<feature type="transmembrane region" description="Helical" evidence="1">
    <location>
        <begin position="21"/>
        <end position="42"/>
    </location>
</feature>
<protein>
    <submittedName>
        <fullName evidence="2">Uncharacterized protein</fullName>
    </submittedName>
</protein>
<evidence type="ECO:0000313" key="3">
    <source>
        <dbReference type="Proteomes" id="UP000306719"/>
    </source>
</evidence>
<dbReference type="AlphaFoldDB" id="A0A5S3X369"/>
<feature type="transmembrane region" description="Helical" evidence="1">
    <location>
        <begin position="115"/>
        <end position="133"/>
    </location>
</feature>
<comment type="caution">
    <text evidence="2">The sequence shown here is derived from an EMBL/GenBank/DDBJ whole genome shotgun (WGS) entry which is preliminary data.</text>
</comment>
<feature type="transmembrane region" description="Helical" evidence="1">
    <location>
        <begin position="79"/>
        <end position="100"/>
    </location>
</feature>
<dbReference type="RefSeq" id="WP_138544267.1">
    <property type="nucleotide sequence ID" value="NZ_PNCJ01000011.1"/>
</dbReference>
<reference evidence="3" key="2">
    <citation type="submission" date="2019-06" db="EMBL/GenBank/DDBJ databases">
        <title>Co-occurence of chitin degradation, pigmentation and bioactivity in marine Pseudoalteromonas.</title>
        <authorList>
            <person name="Sonnenschein E.C."/>
            <person name="Bech P.K."/>
        </authorList>
    </citation>
    <scope>NUCLEOTIDE SEQUENCE [LARGE SCALE GENOMIC DNA]</scope>
    <source>
        <strain evidence="3">S2599</strain>
    </source>
</reference>
<dbReference type="Proteomes" id="UP000306719">
    <property type="component" value="Unassembled WGS sequence"/>
</dbReference>
<keyword evidence="1" id="KW-0812">Transmembrane</keyword>
<proteinExistence type="predicted"/>
<dbReference type="EMBL" id="PNCJ01000011">
    <property type="protein sequence ID" value="TMP38147.1"/>
    <property type="molecule type" value="Genomic_DNA"/>
</dbReference>
<reference evidence="2 3" key="1">
    <citation type="submission" date="2018-01" db="EMBL/GenBank/DDBJ databases">
        <authorList>
            <person name="Paulsen S."/>
            <person name="Gram L.K."/>
        </authorList>
    </citation>
    <scope>NUCLEOTIDE SEQUENCE [LARGE SCALE GENOMIC DNA]</scope>
    <source>
        <strain evidence="2 3">S2599</strain>
    </source>
</reference>
<evidence type="ECO:0000256" key="1">
    <source>
        <dbReference type="SAM" id="Phobius"/>
    </source>
</evidence>
<keyword evidence="1" id="KW-0472">Membrane</keyword>
<name>A0A5S3X369_9GAMM</name>
<feature type="transmembrane region" description="Helical" evidence="1">
    <location>
        <begin position="54"/>
        <end position="72"/>
    </location>
</feature>
<accession>A0A5S3X369</accession>
<organism evidence="2 3">
    <name type="scientific">Pseudoalteromonas rubra</name>
    <dbReference type="NCBI Taxonomy" id="43658"/>
    <lineage>
        <taxon>Bacteria</taxon>
        <taxon>Pseudomonadati</taxon>
        <taxon>Pseudomonadota</taxon>
        <taxon>Gammaproteobacteria</taxon>
        <taxon>Alteromonadales</taxon>
        <taxon>Pseudoalteromonadaceae</taxon>
        <taxon>Pseudoalteromonas</taxon>
    </lineage>
</organism>
<dbReference type="OrthoDB" id="5998965at2"/>